<protein>
    <submittedName>
        <fullName evidence="3">Uncharacterized protein</fullName>
    </submittedName>
</protein>
<dbReference type="EMBL" id="CADCTL010000048">
    <property type="protein sequence ID" value="CAA9221607.1"/>
    <property type="molecule type" value="Genomic_DNA"/>
</dbReference>
<name>A0A6J4HHM0_9PROT</name>
<sequence length="59" mass="6796">MNWEWFLSWQFGMTLLAAAAIGVYQLRSIKRSREKRGESGHVSHPPMEQKPPGDDTPLR</sequence>
<keyword evidence="2" id="KW-0472">Membrane</keyword>
<keyword evidence="2" id="KW-0812">Transmembrane</keyword>
<proteinExistence type="predicted"/>
<keyword evidence="2" id="KW-1133">Transmembrane helix</keyword>
<evidence type="ECO:0000313" key="3">
    <source>
        <dbReference type="EMBL" id="CAA9221607.1"/>
    </source>
</evidence>
<feature type="region of interest" description="Disordered" evidence="1">
    <location>
        <begin position="34"/>
        <end position="59"/>
    </location>
</feature>
<accession>A0A6J4HHM0</accession>
<evidence type="ECO:0000256" key="1">
    <source>
        <dbReference type="SAM" id="MobiDB-lite"/>
    </source>
</evidence>
<evidence type="ECO:0000256" key="2">
    <source>
        <dbReference type="SAM" id="Phobius"/>
    </source>
</evidence>
<feature type="transmembrane region" description="Helical" evidence="2">
    <location>
        <begin position="6"/>
        <end position="26"/>
    </location>
</feature>
<gene>
    <name evidence="3" type="ORF">AVDCRST_MAG04-653</name>
</gene>
<reference evidence="3" key="1">
    <citation type="submission" date="2020-02" db="EMBL/GenBank/DDBJ databases">
        <authorList>
            <person name="Meier V. D."/>
        </authorList>
    </citation>
    <scope>NUCLEOTIDE SEQUENCE</scope>
    <source>
        <strain evidence="3">AVDCRST_MAG04</strain>
    </source>
</reference>
<organism evidence="3">
    <name type="scientific">uncultured Acetobacteraceae bacterium</name>
    <dbReference type="NCBI Taxonomy" id="169975"/>
    <lineage>
        <taxon>Bacteria</taxon>
        <taxon>Pseudomonadati</taxon>
        <taxon>Pseudomonadota</taxon>
        <taxon>Alphaproteobacteria</taxon>
        <taxon>Acetobacterales</taxon>
        <taxon>Acetobacteraceae</taxon>
        <taxon>environmental samples</taxon>
    </lineage>
</organism>
<dbReference type="AlphaFoldDB" id="A0A6J4HHM0"/>